<protein>
    <submittedName>
        <fullName evidence="11">MFS transporter</fullName>
    </submittedName>
</protein>
<dbReference type="FunFam" id="1.20.1250.20:FF:000090">
    <property type="entry name" value="MFS sugar transporter, putative"/>
    <property type="match status" value="1"/>
</dbReference>
<evidence type="ECO:0000256" key="6">
    <source>
        <dbReference type="ARBA" id="ARBA00023136"/>
    </source>
</evidence>
<dbReference type="InterPro" id="IPR005828">
    <property type="entry name" value="MFS_sugar_transport-like"/>
</dbReference>
<dbReference type="SUPFAM" id="SSF103473">
    <property type="entry name" value="MFS general substrate transporter"/>
    <property type="match status" value="1"/>
</dbReference>
<gene>
    <name evidence="11" type="ORF">K402DRAFT_411155</name>
</gene>
<feature type="transmembrane region" description="Helical" evidence="9">
    <location>
        <begin position="169"/>
        <end position="188"/>
    </location>
</feature>
<dbReference type="OrthoDB" id="6612291at2759"/>
<feature type="transmembrane region" description="Helical" evidence="9">
    <location>
        <begin position="360"/>
        <end position="382"/>
    </location>
</feature>
<feature type="transmembrane region" description="Helical" evidence="9">
    <location>
        <begin position="326"/>
        <end position="348"/>
    </location>
</feature>
<dbReference type="PRINTS" id="PR00171">
    <property type="entry name" value="SUGRTRNSPORT"/>
</dbReference>
<dbReference type="GO" id="GO:0016020">
    <property type="term" value="C:membrane"/>
    <property type="evidence" value="ECO:0007669"/>
    <property type="project" value="UniProtKB-SubCell"/>
</dbReference>
<feature type="transmembrane region" description="Helical" evidence="9">
    <location>
        <begin position="107"/>
        <end position="125"/>
    </location>
</feature>
<accession>A0A6G1H7M5</accession>
<evidence type="ECO:0000256" key="4">
    <source>
        <dbReference type="ARBA" id="ARBA00022692"/>
    </source>
</evidence>
<comment type="subcellular location">
    <subcellularLocation>
        <location evidence="1">Membrane</location>
        <topology evidence="1">Multi-pass membrane protein</topology>
    </subcellularLocation>
</comment>
<name>A0A6G1H7M5_9PEZI</name>
<evidence type="ECO:0000256" key="8">
    <source>
        <dbReference type="SAM" id="MobiDB-lite"/>
    </source>
</evidence>
<feature type="transmembrane region" description="Helical" evidence="9">
    <location>
        <begin position="394"/>
        <end position="412"/>
    </location>
</feature>
<evidence type="ECO:0000256" key="7">
    <source>
        <dbReference type="RuleBase" id="RU003346"/>
    </source>
</evidence>
<evidence type="ECO:0000256" key="3">
    <source>
        <dbReference type="ARBA" id="ARBA00022448"/>
    </source>
</evidence>
<evidence type="ECO:0000256" key="1">
    <source>
        <dbReference type="ARBA" id="ARBA00004141"/>
    </source>
</evidence>
<dbReference type="InterPro" id="IPR050360">
    <property type="entry name" value="MFS_Sugar_Transporters"/>
</dbReference>
<evidence type="ECO:0000256" key="5">
    <source>
        <dbReference type="ARBA" id="ARBA00022989"/>
    </source>
</evidence>
<dbReference type="InterPro" id="IPR003663">
    <property type="entry name" value="Sugar/inositol_transpt"/>
</dbReference>
<evidence type="ECO:0000256" key="9">
    <source>
        <dbReference type="SAM" id="Phobius"/>
    </source>
</evidence>
<proteinExistence type="inferred from homology"/>
<feature type="compositionally biased region" description="Basic and acidic residues" evidence="8">
    <location>
        <begin position="482"/>
        <end position="495"/>
    </location>
</feature>
<keyword evidence="4 9" id="KW-0812">Transmembrane</keyword>
<dbReference type="NCBIfam" id="TIGR00879">
    <property type="entry name" value="SP"/>
    <property type="match status" value="1"/>
</dbReference>
<dbReference type="PROSITE" id="PS00217">
    <property type="entry name" value="SUGAR_TRANSPORT_2"/>
    <property type="match status" value="1"/>
</dbReference>
<evidence type="ECO:0000313" key="12">
    <source>
        <dbReference type="Proteomes" id="UP000800041"/>
    </source>
</evidence>
<feature type="transmembrane region" description="Helical" evidence="9">
    <location>
        <begin position="79"/>
        <end position="101"/>
    </location>
</feature>
<feature type="transmembrane region" description="Helical" evidence="9">
    <location>
        <begin position="424"/>
        <end position="443"/>
    </location>
</feature>
<dbReference type="InterPro" id="IPR036259">
    <property type="entry name" value="MFS_trans_sf"/>
</dbReference>
<feature type="region of interest" description="Disordered" evidence="8">
    <location>
        <begin position="471"/>
        <end position="495"/>
    </location>
</feature>
<dbReference type="EMBL" id="ML977146">
    <property type="protein sequence ID" value="KAF1989064.1"/>
    <property type="molecule type" value="Genomic_DNA"/>
</dbReference>
<dbReference type="InterPro" id="IPR020846">
    <property type="entry name" value="MFS_dom"/>
</dbReference>
<dbReference type="Gene3D" id="1.20.1250.20">
    <property type="entry name" value="MFS general substrate transporter like domains"/>
    <property type="match status" value="1"/>
</dbReference>
<evidence type="ECO:0000259" key="10">
    <source>
        <dbReference type="PROSITE" id="PS50850"/>
    </source>
</evidence>
<evidence type="ECO:0000313" key="11">
    <source>
        <dbReference type="EMBL" id="KAF1989064.1"/>
    </source>
</evidence>
<feature type="transmembrane region" description="Helical" evidence="9">
    <location>
        <begin position="259"/>
        <end position="280"/>
    </location>
</feature>
<dbReference type="PROSITE" id="PS50850">
    <property type="entry name" value="MFS"/>
    <property type="match status" value="1"/>
</dbReference>
<keyword evidence="3 7" id="KW-0813">Transport</keyword>
<dbReference type="Proteomes" id="UP000800041">
    <property type="component" value="Unassembled WGS sequence"/>
</dbReference>
<keyword evidence="5 9" id="KW-1133">Transmembrane helix</keyword>
<organism evidence="11 12">
    <name type="scientific">Aulographum hederae CBS 113979</name>
    <dbReference type="NCBI Taxonomy" id="1176131"/>
    <lineage>
        <taxon>Eukaryota</taxon>
        <taxon>Fungi</taxon>
        <taxon>Dikarya</taxon>
        <taxon>Ascomycota</taxon>
        <taxon>Pezizomycotina</taxon>
        <taxon>Dothideomycetes</taxon>
        <taxon>Pleosporomycetidae</taxon>
        <taxon>Aulographales</taxon>
        <taxon>Aulographaceae</taxon>
    </lineage>
</organism>
<keyword evidence="12" id="KW-1185">Reference proteome</keyword>
<dbReference type="AlphaFoldDB" id="A0A6G1H7M5"/>
<comment type="similarity">
    <text evidence="2 7">Belongs to the major facilitator superfamily. Sugar transporter (TC 2.A.1.1) family.</text>
</comment>
<evidence type="ECO:0000256" key="2">
    <source>
        <dbReference type="ARBA" id="ARBA00010992"/>
    </source>
</evidence>
<sequence>MGRGYTIGCAVFATVGSLIYGYDSGIISTTLGQKSFPRYFNYPSDDLTGAIVSTYSGGQGIGNLVGGYLGDRLGRKRTIWLAATLALVGAILQTAATHIAMLMVGRVVAGFAIGLVYAVSSIYNAEISPPRIRGMLVGLQTQLISSGYALANWIGVFCSFASGDTAWRLPLGIQCIPAIILIVGLFKLPESPRWLIQVGRYDEARAVLERLHGGDDGEPEADFAQREFEQVKQQLDYEREVSIKSFWDLFTKKSNRRRLALGVMLMIFLQTSGINVVNYYQTSIFAGVGVEGRDVLWLSAGYGMMGPIANAICLLYVDRVGRKKPLAWSCVALCINMILILVFTKEYAGSSNEVGQGFTIAWLFLFSVLFSLGFNALQLVYVSEIFPMGLRSKATAICAFFGTGVGLLFNQISPRAFDAIGYKYYAVFIACDAVAAASFFLFYPETKGKSLEEIAEIFGDSVAYQEKVGDVATPAPADTEGAPEKVDTREVGKSS</sequence>
<dbReference type="PANTHER" id="PTHR48022">
    <property type="entry name" value="PLASTIDIC GLUCOSE TRANSPORTER 4"/>
    <property type="match status" value="1"/>
</dbReference>
<feature type="domain" description="Major facilitator superfamily (MFS) profile" evidence="10">
    <location>
        <begin position="9"/>
        <end position="447"/>
    </location>
</feature>
<dbReference type="GO" id="GO:0005351">
    <property type="term" value="F:carbohydrate:proton symporter activity"/>
    <property type="evidence" value="ECO:0007669"/>
    <property type="project" value="TreeGrafter"/>
</dbReference>
<reference evidence="11" key="1">
    <citation type="journal article" date="2020" name="Stud. Mycol.">
        <title>101 Dothideomycetes genomes: a test case for predicting lifestyles and emergence of pathogens.</title>
        <authorList>
            <person name="Haridas S."/>
            <person name="Albert R."/>
            <person name="Binder M."/>
            <person name="Bloem J."/>
            <person name="Labutti K."/>
            <person name="Salamov A."/>
            <person name="Andreopoulos B."/>
            <person name="Baker S."/>
            <person name="Barry K."/>
            <person name="Bills G."/>
            <person name="Bluhm B."/>
            <person name="Cannon C."/>
            <person name="Castanera R."/>
            <person name="Culley D."/>
            <person name="Daum C."/>
            <person name="Ezra D."/>
            <person name="Gonzalez J."/>
            <person name="Henrissat B."/>
            <person name="Kuo A."/>
            <person name="Liang C."/>
            <person name="Lipzen A."/>
            <person name="Lutzoni F."/>
            <person name="Magnuson J."/>
            <person name="Mondo S."/>
            <person name="Nolan M."/>
            <person name="Ohm R."/>
            <person name="Pangilinan J."/>
            <person name="Park H.-J."/>
            <person name="Ramirez L."/>
            <person name="Alfaro M."/>
            <person name="Sun H."/>
            <person name="Tritt A."/>
            <person name="Yoshinaga Y."/>
            <person name="Zwiers L.-H."/>
            <person name="Turgeon B."/>
            <person name="Goodwin S."/>
            <person name="Spatafora J."/>
            <person name="Crous P."/>
            <person name="Grigoriev I."/>
        </authorList>
    </citation>
    <scope>NUCLEOTIDE SEQUENCE</scope>
    <source>
        <strain evidence="11">CBS 113979</strain>
    </source>
</reference>
<dbReference type="Pfam" id="PF00083">
    <property type="entry name" value="Sugar_tr"/>
    <property type="match status" value="1"/>
</dbReference>
<feature type="transmembrane region" description="Helical" evidence="9">
    <location>
        <begin position="295"/>
        <end position="317"/>
    </location>
</feature>
<dbReference type="PANTHER" id="PTHR48022:SF11">
    <property type="entry name" value="MONOSACCHARIDE TRANSPORTER (HXT8), PUTATIVE (AFU_ORTHOLOGUE AFUA_2G08120)-RELATED"/>
    <property type="match status" value="1"/>
</dbReference>
<dbReference type="InterPro" id="IPR005829">
    <property type="entry name" value="Sugar_transporter_CS"/>
</dbReference>
<keyword evidence="6 9" id="KW-0472">Membrane</keyword>